<dbReference type="PANTHER" id="PTHR20914:SF9">
    <property type="entry name" value="COILED, ISOFORM A"/>
    <property type="match status" value="1"/>
</dbReference>
<dbReference type="Pfam" id="PF00021">
    <property type="entry name" value="UPAR_LY6"/>
    <property type="match status" value="1"/>
</dbReference>
<dbReference type="InterPro" id="IPR045860">
    <property type="entry name" value="Snake_toxin-like_sf"/>
</dbReference>
<evidence type="ECO:0000313" key="10">
    <source>
        <dbReference type="EMBL" id="KAL2084315.1"/>
    </source>
</evidence>
<organism evidence="10 11">
    <name type="scientific">Coilia grayii</name>
    <name type="common">Gray's grenadier anchovy</name>
    <dbReference type="NCBI Taxonomy" id="363190"/>
    <lineage>
        <taxon>Eukaryota</taxon>
        <taxon>Metazoa</taxon>
        <taxon>Chordata</taxon>
        <taxon>Craniata</taxon>
        <taxon>Vertebrata</taxon>
        <taxon>Euteleostomi</taxon>
        <taxon>Actinopterygii</taxon>
        <taxon>Neopterygii</taxon>
        <taxon>Teleostei</taxon>
        <taxon>Clupei</taxon>
        <taxon>Clupeiformes</taxon>
        <taxon>Clupeoidei</taxon>
        <taxon>Engraulidae</taxon>
        <taxon>Coilinae</taxon>
        <taxon>Coilia</taxon>
    </lineage>
</organism>
<dbReference type="Pfam" id="PF00087">
    <property type="entry name" value="Toxin_TOLIP"/>
    <property type="match status" value="1"/>
</dbReference>
<dbReference type="Proteomes" id="UP001591681">
    <property type="component" value="Unassembled WGS sequence"/>
</dbReference>
<comment type="subcellular location">
    <subcellularLocation>
        <location evidence="1">Cell membrane</location>
    </subcellularLocation>
    <subcellularLocation>
        <location evidence="2">Secreted</location>
    </subcellularLocation>
</comment>
<dbReference type="GO" id="GO:0005576">
    <property type="term" value="C:extracellular region"/>
    <property type="evidence" value="ECO:0007669"/>
    <property type="project" value="UniProtKB-SubCell"/>
</dbReference>
<keyword evidence="5 8" id="KW-0732">Signal</keyword>
<dbReference type="SUPFAM" id="SSF57302">
    <property type="entry name" value="Snake toxin-like"/>
    <property type="match status" value="2"/>
</dbReference>
<dbReference type="AlphaFoldDB" id="A0ABD1JD83"/>
<dbReference type="InterPro" id="IPR050918">
    <property type="entry name" value="CNF-like_PLA2_Inhibitor"/>
</dbReference>
<evidence type="ECO:0000259" key="9">
    <source>
        <dbReference type="SMART" id="SM00134"/>
    </source>
</evidence>
<evidence type="ECO:0000256" key="5">
    <source>
        <dbReference type="ARBA" id="ARBA00022729"/>
    </source>
</evidence>
<evidence type="ECO:0000256" key="8">
    <source>
        <dbReference type="SAM" id="SignalP"/>
    </source>
</evidence>
<evidence type="ECO:0000256" key="2">
    <source>
        <dbReference type="ARBA" id="ARBA00004613"/>
    </source>
</evidence>
<comment type="caution">
    <text evidence="10">The sequence shown here is derived from an EMBL/GenBank/DDBJ whole genome shotgun (WGS) entry which is preliminary data.</text>
</comment>
<evidence type="ECO:0000256" key="6">
    <source>
        <dbReference type="ARBA" id="ARBA00023136"/>
    </source>
</evidence>
<keyword evidence="4" id="KW-0964">Secreted</keyword>
<dbReference type="GO" id="GO:0005886">
    <property type="term" value="C:plasma membrane"/>
    <property type="evidence" value="ECO:0007669"/>
    <property type="project" value="UniProtKB-SubCell"/>
</dbReference>
<dbReference type="SMART" id="SM00134">
    <property type="entry name" value="LU"/>
    <property type="match status" value="2"/>
</dbReference>
<protein>
    <recommendedName>
        <fullName evidence="9">UPAR/Ly6 domain-containing protein</fullName>
    </recommendedName>
</protein>
<dbReference type="Gene3D" id="2.10.60.10">
    <property type="entry name" value="CD59"/>
    <property type="match status" value="2"/>
</dbReference>
<name>A0ABD1JD83_9TELE</name>
<dbReference type="InterPro" id="IPR016054">
    <property type="entry name" value="LY6_UPA_recep-like"/>
</dbReference>
<evidence type="ECO:0000256" key="1">
    <source>
        <dbReference type="ARBA" id="ARBA00004236"/>
    </source>
</evidence>
<keyword evidence="11" id="KW-1185">Reference proteome</keyword>
<evidence type="ECO:0000313" key="11">
    <source>
        <dbReference type="Proteomes" id="UP001591681"/>
    </source>
</evidence>
<dbReference type="PROSITE" id="PS51257">
    <property type="entry name" value="PROKAR_LIPOPROTEIN"/>
    <property type="match status" value="1"/>
</dbReference>
<feature type="chain" id="PRO_5044813062" description="UPAR/Ly6 domain-containing protein" evidence="8">
    <location>
        <begin position="20"/>
        <end position="207"/>
    </location>
</feature>
<dbReference type="EMBL" id="JBHFQA010000017">
    <property type="protein sequence ID" value="KAL2084315.1"/>
    <property type="molecule type" value="Genomic_DNA"/>
</dbReference>
<feature type="signal peptide" evidence="8">
    <location>
        <begin position="1"/>
        <end position="19"/>
    </location>
</feature>
<reference evidence="10 11" key="1">
    <citation type="submission" date="2024-09" db="EMBL/GenBank/DDBJ databases">
        <title>A chromosome-level genome assembly of Gray's grenadier anchovy, Coilia grayii.</title>
        <authorList>
            <person name="Fu Z."/>
        </authorList>
    </citation>
    <scope>NUCLEOTIDE SEQUENCE [LARGE SCALE GENOMIC DNA]</scope>
    <source>
        <strain evidence="10">G4</strain>
        <tissue evidence="10">Muscle</tissue>
    </source>
</reference>
<evidence type="ECO:0000256" key="3">
    <source>
        <dbReference type="ARBA" id="ARBA00022475"/>
    </source>
</evidence>
<keyword evidence="3" id="KW-1003">Cell membrane</keyword>
<gene>
    <name evidence="10" type="ORF">ACEWY4_019833</name>
</gene>
<feature type="domain" description="UPAR/Ly6" evidence="9">
    <location>
        <begin position="20"/>
        <end position="112"/>
    </location>
</feature>
<dbReference type="InterPro" id="IPR035076">
    <property type="entry name" value="Toxin/TOLIP"/>
</dbReference>
<keyword evidence="6" id="KW-0472">Membrane</keyword>
<accession>A0ABD1JD83</accession>
<feature type="domain" description="UPAR/Ly6" evidence="9">
    <location>
        <begin position="115"/>
        <end position="196"/>
    </location>
</feature>
<sequence>MKSILTLTLLCGLLCEGAALTCYQCLPATSTSCATTESCATGSCASMTVTSYAYGNKQQDVDFRTCFPSEQCITGASLNFGVVKSTVSTRCCKTDRCNSQKTPELNTNTTANGKECFTCEGDDCTKKLSCAGNEDRCTKVTTEVEGQKITMKGCASRNVCVGDFSAQLGSLAVGLNCCEGNLCNSAKSVGESLLLLLGSLLSVLLFH</sequence>
<proteinExistence type="predicted"/>
<evidence type="ECO:0000256" key="7">
    <source>
        <dbReference type="ARBA" id="ARBA00023180"/>
    </source>
</evidence>
<keyword evidence="7" id="KW-0325">Glycoprotein</keyword>
<evidence type="ECO:0000256" key="4">
    <source>
        <dbReference type="ARBA" id="ARBA00022525"/>
    </source>
</evidence>
<dbReference type="PANTHER" id="PTHR20914">
    <property type="entry name" value="LY6/PLAUR DOMAIN-CONTAINING PROTEIN 8"/>
    <property type="match status" value="1"/>
</dbReference>